<organism evidence="3 4">
    <name type="scientific">Pandoraea cepalis</name>
    <dbReference type="NCBI Taxonomy" id="2508294"/>
    <lineage>
        <taxon>Bacteria</taxon>
        <taxon>Pseudomonadati</taxon>
        <taxon>Pseudomonadota</taxon>
        <taxon>Betaproteobacteria</taxon>
        <taxon>Burkholderiales</taxon>
        <taxon>Burkholderiaceae</taxon>
        <taxon>Pandoraea</taxon>
    </lineage>
</organism>
<sequence>MKSIVKSVIVACALAIPALSFAQASQTTRASVQHELVQMEKAGYVPSASNAHYPDNIQAAEATLQSQPHTASASSLGSAPQVLSQQSTNDTAAMYVGS</sequence>
<dbReference type="InterPro" id="IPR025421">
    <property type="entry name" value="DUF4148"/>
</dbReference>
<reference evidence="3 4" key="1">
    <citation type="submission" date="2019-08" db="EMBL/GenBank/DDBJ databases">
        <authorList>
            <person name="Peeters C."/>
        </authorList>
    </citation>
    <scope>NUCLEOTIDE SEQUENCE [LARGE SCALE GENOMIC DNA]</scope>
    <source>
        <strain evidence="3 4">LMG 31106</strain>
    </source>
</reference>
<dbReference type="OrthoDB" id="9112534at2"/>
<dbReference type="Pfam" id="PF13663">
    <property type="entry name" value="DUF4148"/>
    <property type="match status" value="1"/>
</dbReference>
<dbReference type="AlphaFoldDB" id="A0A5E4WZC2"/>
<feature type="signal peptide" evidence="2">
    <location>
        <begin position="1"/>
        <end position="22"/>
    </location>
</feature>
<proteinExistence type="predicted"/>
<evidence type="ECO:0000313" key="4">
    <source>
        <dbReference type="Proteomes" id="UP000384354"/>
    </source>
</evidence>
<feature type="compositionally biased region" description="Polar residues" evidence="1">
    <location>
        <begin position="63"/>
        <end position="91"/>
    </location>
</feature>
<evidence type="ECO:0008006" key="5">
    <source>
        <dbReference type="Google" id="ProtNLM"/>
    </source>
</evidence>
<dbReference type="RefSeq" id="WP_150564178.1">
    <property type="nucleotide sequence ID" value="NZ_CABPSL010000015.1"/>
</dbReference>
<dbReference type="Proteomes" id="UP000384354">
    <property type="component" value="Unassembled WGS sequence"/>
</dbReference>
<protein>
    <recommendedName>
        <fullName evidence="5">Purine nucleoside phosphorylase</fullName>
    </recommendedName>
</protein>
<name>A0A5E4WZC2_9BURK</name>
<evidence type="ECO:0000313" key="3">
    <source>
        <dbReference type="EMBL" id="VVE28906.1"/>
    </source>
</evidence>
<accession>A0A5E4WZC2</accession>
<feature type="region of interest" description="Disordered" evidence="1">
    <location>
        <begin position="63"/>
        <end position="98"/>
    </location>
</feature>
<evidence type="ECO:0000256" key="1">
    <source>
        <dbReference type="SAM" id="MobiDB-lite"/>
    </source>
</evidence>
<feature type="chain" id="PRO_5022907676" description="Purine nucleoside phosphorylase" evidence="2">
    <location>
        <begin position="23"/>
        <end position="98"/>
    </location>
</feature>
<dbReference type="EMBL" id="CABPSL010000015">
    <property type="protein sequence ID" value="VVE28906.1"/>
    <property type="molecule type" value="Genomic_DNA"/>
</dbReference>
<keyword evidence="2" id="KW-0732">Signal</keyword>
<evidence type="ECO:0000256" key="2">
    <source>
        <dbReference type="SAM" id="SignalP"/>
    </source>
</evidence>
<gene>
    <name evidence="3" type="ORF">PCE31106_03534</name>
</gene>